<protein>
    <submittedName>
        <fullName evidence="2">Uncharacterized protein</fullName>
    </submittedName>
</protein>
<comment type="caution">
    <text evidence="2">The sequence shown here is derived from an EMBL/GenBank/DDBJ whole genome shotgun (WGS) entry which is preliminary data.</text>
</comment>
<feature type="region of interest" description="Disordered" evidence="1">
    <location>
        <begin position="109"/>
        <end position="140"/>
    </location>
</feature>
<dbReference type="Proteomes" id="UP001365128">
    <property type="component" value="Unassembled WGS sequence"/>
</dbReference>
<reference evidence="2 3" key="1">
    <citation type="submission" date="2024-04" db="EMBL/GenBank/DDBJ databases">
        <title>Phyllosticta paracitricarpa is synonymous to the EU quarantine fungus P. citricarpa based on phylogenomic analyses.</title>
        <authorList>
            <consortium name="Lawrence Berkeley National Laboratory"/>
            <person name="Van Ingen-Buijs V.A."/>
            <person name="Van Westerhoven A.C."/>
            <person name="Haridas S."/>
            <person name="Skiadas P."/>
            <person name="Martin F."/>
            <person name="Groenewald J.Z."/>
            <person name="Crous P.W."/>
            <person name="Seidl M.F."/>
        </authorList>
    </citation>
    <scope>NUCLEOTIDE SEQUENCE [LARGE SCALE GENOMIC DNA]</scope>
    <source>
        <strain evidence="2 3">CBS 122670</strain>
    </source>
</reference>
<feature type="compositionally biased region" description="Polar residues" evidence="1">
    <location>
        <begin position="119"/>
        <end position="130"/>
    </location>
</feature>
<sequence length="225" mass="24266">MRKPGSPSSLAHPLVNPLVHHCPSTPSLSPKPRPQCSIRLSGSPSQHCRTSTPPYPPYSLQYCSFNAVAAVTVDLPSPFKPLQARRPPSPASGDAAAAIISCRRHQRAADGMSRETPATALSSYSVSSKQEGGETAKAAETFSHRRRRRPICHDDSFQHSACWTWSMTAAAAAAAAVAGGRTSCLGFRLRLKLLQCFSLLELCHLFCLHACCRYAGKGRQARQGK</sequence>
<accession>A0ABR1MH64</accession>
<proteinExistence type="predicted"/>
<name>A0ABR1MH64_9PEZI</name>
<dbReference type="EMBL" id="JBBPDW010000009">
    <property type="protein sequence ID" value="KAK7549341.1"/>
    <property type="molecule type" value="Genomic_DNA"/>
</dbReference>
<organism evidence="2 3">
    <name type="scientific">Phyllosticta citricarpa</name>
    <dbReference type="NCBI Taxonomy" id="55181"/>
    <lineage>
        <taxon>Eukaryota</taxon>
        <taxon>Fungi</taxon>
        <taxon>Dikarya</taxon>
        <taxon>Ascomycota</taxon>
        <taxon>Pezizomycotina</taxon>
        <taxon>Dothideomycetes</taxon>
        <taxon>Dothideomycetes incertae sedis</taxon>
        <taxon>Botryosphaeriales</taxon>
        <taxon>Phyllostictaceae</taxon>
        <taxon>Phyllosticta</taxon>
    </lineage>
</organism>
<evidence type="ECO:0000313" key="3">
    <source>
        <dbReference type="Proteomes" id="UP001365128"/>
    </source>
</evidence>
<keyword evidence="3" id="KW-1185">Reference proteome</keyword>
<evidence type="ECO:0000313" key="2">
    <source>
        <dbReference type="EMBL" id="KAK7549341.1"/>
    </source>
</evidence>
<gene>
    <name evidence="2" type="ORF">IWX46DRAFT_454603</name>
</gene>
<evidence type="ECO:0000256" key="1">
    <source>
        <dbReference type="SAM" id="MobiDB-lite"/>
    </source>
</evidence>